<sequence length="240" mass="27556">MTEPLNSMESEILKSLHNLANHALAQSASGFFKTEPGGYGEGDQFIGIRVPVIRQQVKQFKPVPLSVCEKLLSSPFHEVRMFALLAMVEIFNCKKNDRRTAVYQSYMANLRYINNWDLVDCACYKIVGPFLEDKPRDVLYQLAQSNNLWERRIAIVATYHFIKAGDFKDTLAIANLLQNDHHDLIHKAVGWMLKLVGQQNESCLLDYLKPRYGDMPRTLLRTAIEKLPGQLRQDLLNNKF</sequence>
<evidence type="ECO:0000313" key="1">
    <source>
        <dbReference type="EMBL" id="TQV71055.1"/>
    </source>
</evidence>
<name>A0A545T1J3_9GAMM</name>
<protein>
    <submittedName>
        <fullName evidence="1">DNA alkylation repair protein</fullName>
    </submittedName>
</protein>
<accession>A0A545T1J3</accession>
<comment type="caution">
    <text evidence="1">The sequence shown here is derived from an EMBL/GenBank/DDBJ whole genome shotgun (WGS) entry which is preliminary data.</text>
</comment>
<keyword evidence="2" id="KW-1185">Reference proteome</keyword>
<proteinExistence type="predicted"/>
<dbReference type="SUPFAM" id="SSF48371">
    <property type="entry name" value="ARM repeat"/>
    <property type="match status" value="1"/>
</dbReference>
<dbReference type="InterPro" id="IPR014825">
    <property type="entry name" value="DNA_alkylation"/>
</dbReference>
<dbReference type="Pfam" id="PF08713">
    <property type="entry name" value="DNA_alkylation"/>
    <property type="match status" value="1"/>
</dbReference>
<dbReference type="InterPro" id="IPR016024">
    <property type="entry name" value="ARM-type_fold"/>
</dbReference>
<dbReference type="AlphaFoldDB" id="A0A545T1J3"/>
<dbReference type="PANTHER" id="PTHR34070">
    <property type="entry name" value="ARMADILLO-TYPE FOLD"/>
    <property type="match status" value="1"/>
</dbReference>
<organism evidence="1 2">
    <name type="scientific">Aliikangiella marina</name>
    <dbReference type="NCBI Taxonomy" id="1712262"/>
    <lineage>
        <taxon>Bacteria</taxon>
        <taxon>Pseudomonadati</taxon>
        <taxon>Pseudomonadota</taxon>
        <taxon>Gammaproteobacteria</taxon>
        <taxon>Oceanospirillales</taxon>
        <taxon>Pleioneaceae</taxon>
        <taxon>Aliikangiella</taxon>
    </lineage>
</organism>
<dbReference type="CDD" id="cd06561">
    <property type="entry name" value="AlkD_like"/>
    <property type="match status" value="1"/>
</dbReference>
<dbReference type="EMBL" id="VIKR01000007">
    <property type="protein sequence ID" value="TQV71055.1"/>
    <property type="molecule type" value="Genomic_DNA"/>
</dbReference>
<dbReference type="PANTHER" id="PTHR34070:SF1">
    <property type="entry name" value="DNA ALKYLATION REPAIR PROTEIN"/>
    <property type="match status" value="1"/>
</dbReference>
<reference evidence="1 2" key="1">
    <citation type="submission" date="2019-06" db="EMBL/GenBank/DDBJ databases">
        <title>Draft genome of Aliikangiella marina GYP-15.</title>
        <authorList>
            <person name="Wang G."/>
        </authorList>
    </citation>
    <scope>NUCLEOTIDE SEQUENCE [LARGE SCALE GENOMIC DNA]</scope>
    <source>
        <strain evidence="1 2">GYP-15</strain>
    </source>
</reference>
<evidence type="ECO:0000313" key="2">
    <source>
        <dbReference type="Proteomes" id="UP000317839"/>
    </source>
</evidence>
<dbReference type="Gene3D" id="1.25.10.90">
    <property type="match status" value="1"/>
</dbReference>
<dbReference type="OrthoDB" id="9775346at2"/>
<dbReference type="Proteomes" id="UP000317839">
    <property type="component" value="Unassembled WGS sequence"/>
</dbReference>
<gene>
    <name evidence="1" type="ORF">FLL45_22270</name>
</gene>
<dbReference type="RefSeq" id="WP_142944272.1">
    <property type="nucleotide sequence ID" value="NZ_VIKR01000007.1"/>
</dbReference>